<feature type="transmembrane region" description="Helical" evidence="1">
    <location>
        <begin position="89"/>
        <end position="114"/>
    </location>
</feature>
<protein>
    <submittedName>
        <fullName evidence="2">Membrane protein</fullName>
    </submittedName>
</protein>
<feature type="transmembrane region" description="Helical" evidence="1">
    <location>
        <begin position="59"/>
        <end position="77"/>
    </location>
</feature>
<keyword evidence="1" id="KW-0472">Membrane</keyword>
<evidence type="ECO:0000313" key="3">
    <source>
        <dbReference type="Proteomes" id="UP000242951"/>
    </source>
</evidence>
<accession>A0ABR5HKJ4</accession>
<sequence length="285" mass="31750">MKKIKPGLVLKLVANLLLPWLAYRFALPQWGEVGALYVSAVPPLVWSLAEFVRTRRVDALSALVLFGIALSIITFALDGSPRILQVRESLAAGATGILFLISLLFDKLLIFYLARATVAREQDDGAQPFEGYWRENVTLRASLRLMTLVWDVGLTLETMLRFWFAWNWPIERYLVVSPIIDYVIFYGGLLAWTFWFRGRHRMSAHERSFRRWLARLMCPAISALTLGACVNGSMCPASGTTISFASGISEESVSAISFIGAGAFLPRMMSVRMSRLAYALAGVGS</sequence>
<keyword evidence="3" id="KW-1185">Reference proteome</keyword>
<evidence type="ECO:0000313" key="2">
    <source>
        <dbReference type="EMBL" id="KMQ79869.1"/>
    </source>
</evidence>
<organism evidence="2 3">
    <name type="scientific">Candidatus Burkholderia pumila</name>
    <dbReference type="NCBI Taxonomy" id="1090375"/>
    <lineage>
        <taxon>Bacteria</taxon>
        <taxon>Pseudomonadati</taxon>
        <taxon>Pseudomonadota</taxon>
        <taxon>Betaproteobacteria</taxon>
        <taxon>Burkholderiales</taxon>
        <taxon>Burkholderiaceae</taxon>
        <taxon>Burkholderia</taxon>
    </lineage>
</organism>
<keyword evidence="1" id="KW-1133">Transmembrane helix</keyword>
<feature type="transmembrane region" description="Helical" evidence="1">
    <location>
        <begin position="148"/>
        <end position="166"/>
    </location>
</feature>
<feature type="transmembrane region" description="Helical" evidence="1">
    <location>
        <begin position="172"/>
        <end position="195"/>
    </location>
</feature>
<proteinExistence type="predicted"/>
<comment type="caution">
    <text evidence="2">The sequence shown here is derived from an EMBL/GenBank/DDBJ whole genome shotgun (WGS) entry which is preliminary data.</text>
</comment>
<dbReference type="Proteomes" id="UP000242951">
    <property type="component" value="Unassembled WGS sequence"/>
</dbReference>
<feature type="transmembrane region" description="Helical" evidence="1">
    <location>
        <begin position="34"/>
        <end position="52"/>
    </location>
</feature>
<name>A0ABR5HKJ4_9BURK</name>
<evidence type="ECO:0000256" key="1">
    <source>
        <dbReference type="SAM" id="Phobius"/>
    </source>
</evidence>
<dbReference type="EMBL" id="LELG01000248">
    <property type="protein sequence ID" value="KMQ79869.1"/>
    <property type="molecule type" value="Genomic_DNA"/>
</dbReference>
<feature type="transmembrane region" description="Helical" evidence="1">
    <location>
        <begin position="216"/>
        <end position="234"/>
    </location>
</feature>
<dbReference type="NCBIfam" id="NF041646">
    <property type="entry name" value="VC0807_fam"/>
    <property type="match status" value="1"/>
</dbReference>
<gene>
    <name evidence="2" type="ORF">BPMI_02488</name>
</gene>
<feature type="transmembrane region" description="Helical" evidence="1">
    <location>
        <begin position="240"/>
        <end position="265"/>
    </location>
</feature>
<reference evidence="2 3" key="1">
    <citation type="submission" date="2015-06" db="EMBL/GenBank/DDBJ databases">
        <title>Comparative genomics of Burkholderia leaf nodule symbionts.</title>
        <authorList>
            <person name="Carlier A."/>
            <person name="Eberl L."/>
            <person name="Pinto-Carbo M."/>
        </authorList>
    </citation>
    <scope>NUCLEOTIDE SEQUENCE [LARGE SCALE GENOMIC DNA]</scope>
    <source>
        <strain evidence="2 3">UZHbot3</strain>
    </source>
</reference>
<keyword evidence="1" id="KW-0812">Transmembrane</keyword>